<dbReference type="GO" id="GO:0102710">
    <property type="term" value="F:D-inositol-3-phosphate glycosyltransferase activity"/>
    <property type="evidence" value="ECO:0007669"/>
    <property type="project" value="UniProtKB-EC"/>
</dbReference>
<dbReference type="InterPro" id="IPR001296">
    <property type="entry name" value="Glyco_trans_1"/>
</dbReference>
<feature type="domain" description="Glycosyl transferase family 1" evidence="3">
    <location>
        <begin position="195"/>
        <end position="362"/>
    </location>
</feature>
<dbReference type="AlphaFoldDB" id="A0A238KCQ0"/>
<dbReference type="EMBL" id="FXYG01000002">
    <property type="protein sequence ID" value="SMX40579.1"/>
    <property type="molecule type" value="Genomic_DNA"/>
</dbReference>
<dbReference type="Pfam" id="PF00534">
    <property type="entry name" value="Glycos_transf_1"/>
    <property type="match status" value="1"/>
</dbReference>
<evidence type="ECO:0000259" key="3">
    <source>
        <dbReference type="Pfam" id="PF00534"/>
    </source>
</evidence>
<sequence length="386" mass="42768">MPRRILFPFEGDTVIGGSHVSALKLAAALDRSQYVPHILVHYEAGPAAEYARSLGLDVEILHDPSLMSPGGLSYPRDCGPGRYLTSSAWRLASVLKRIDADIVHTNEGRMHANWVLPARLAGRKHIWHHRQDPTAFGINKLAPLFSDHIISVSHFSKPSNPVRSVDNKFTVIRSPFDFNPHPPDRSEAQAAVIAEMGLPDDALLLGYFGNFVTRKRPDRFVRVIAAVQNAMPDTPVHGLLFGSAAERDEPLRQTCLRIAEEAGISEHIHMMGFRQPIDGYMAAMDANLVTALDEPFGRTLIEAMYLGTPVIATRHGGNIEAITDWETGVLVDPDDPQAFVEPVRKLHQDRALFEKISQASKKYARANFGLDIHVNGVCEIYDRLLA</sequence>
<dbReference type="Gene3D" id="3.40.50.2000">
    <property type="entry name" value="Glycogen Phosphorylase B"/>
    <property type="match status" value="2"/>
</dbReference>
<protein>
    <submittedName>
        <fullName evidence="4">D-inositol 3-phosphate glycosyltransferase</fullName>
        <ecNumber evidence="4">2.4.1.250</ecNumber>
    </submittedName>
</protein>
<evidence type="ECO:0000313" key="5">
    <source>
        <dbReference type="Proteomes" id="UP000202485"/>
    </source>
</evidence>
<dbReference type="SUPFAM" id="SSF53756">
    <property type="entry name" value="UDP-Glycosyltransferase/glycogen phosphorylase"/>
    <property type="match status" value="1"/>
</dbReference>
<organism evidence="4 5">
    <name type="scientific">Ruegeria arenilitoris</name>
    <dbReference type="NCBI Taxonomy" id="1173585"/>
    <lineage>
        <taxon>Bacteria</taxon>
        <taxon>Pseudomonadati</taxon>
        <taxon>Pseudomonadota</taxon>
        <taxon>Alphaproteobacteria</taxon>
        <taxon>Rhodobacterales</taxon>
        <taxon>Roseobacteraceae</taxon>
        <taxon>Ruegeria</taxon>
    </lineage>
</organism>
<keyword evidence="1 4" id="KW-0328">Glycosyltransferase</keyword>
<dbReference type="Proteomes" id="UP000202485">
    <property type="component" value="Unassembled WGS sequence"/>
</dbReference>
<gene>
    <name evidence="4" type="primary">mshA_1</name>
    <name evidence="4" type="ORF">RUA8715_01714</name>
</gene>
<keyword evidence="2 4" id="KW-0808">Transferase</keyword>
<name>A0A238KCQ0_9RHOB</name>
<evidence type="ECO:0000256" key="1">
    <source>
        <dbReference type="ARBA" id="ARBA00022676"/>
    </source>
</evidence>
<dbReference type="OrthoDB" id="9801573at2"/>
<accession>A0A238KCQ0</accession>
<dbReference type="CDD" id="cd03801">
    <property type="entry name" value="GT4_PimA-like"/>
    <property type="match status" value="1"/>
</dbReference>
<dbReference type="EC" id="2.4.1.250" evidence="4"/>
<reference evidence="5" key="1">
    <citation type="submission" date="2017-05" db="EMBL/GenBank/DDBJ databases">
        <authorList>
            <person name="Rodrigo-Torres L."/>
            <person name="Arahal R. D."/>
            <person name="Lucena T."/>
        </authorList>
    </citation>
    <scope>NUCLEOTIDE SEQUENCE [LARGE SCALE GENOMIC DNA]</scope>
    <source>
        <strain evidence="5">CECT 8715</strain>
    </source>
</reference>
<dbReference type="PANTHER" id="PTHR12526:SF510">
    <property type="entry name" value="D-INOSITOL 3-PHOSPHATE GLYCOSYLTRANSFERASE"/>
    <property type="match status" value="1"/>
</dbReference>
<dbReference type="PANTHER" id="PTHR12526">
    <property type="entry name" value="GLYCOSYLTRANSFERASE"/>
    <property type="match status" value="1"/>
</dbReference>
<keyword evidence="5" id="KW-1185">Reference proteome</keyword>
<proteinExistence type="predicted"/>
<evidence type="ECO:0000256" key="2">
    <source>
        <dbReference type="ARBA" id="ARBA00022679"/>
    </source>
</evidence>
<dbReference type="RefSeq" id="WP_093963257.1">
    <property type="nucleotide sequence ID" value="NZ_JBHTJJ010000002.1"/>
</dbReference>
<evidence type="ECO:0000313" key="4">
    <source>
        <dbReference type="EMBL" id="SMX40579.1"/>
    </source>
</evidence>